<evidence type="ECO:0000313" key="1">
    <source>
        <dbReference type="EMBL" id="MFD2541028.1"/>
    </source>
</evidence>
<gene>
    <name evidence="1" type="ORF">ACFSSB_01745</name>
</gene>
<dbReference type="EMBL" id="JBHULM010000001">
    <property type="protein sequence ID" value="MFD2541028.1"/>
    <property type="molecule type" value="Genomic_DNA"/>
</dbReference>
<keyword evidence="2" id="KW-1185">Reference proteome</keyword>
<organism evidence="1 2">
    <name type="scientific">Lacinutrix gracilariae</name>
    <dbReference type="NCBI Taxonomy" id="1747198"/>
    <lineage>
        <taxon>Bacteria</taxon>
        <taxon>Pseudomonadati</taxon>
        <taxon>Bacteroidota</taxon>
        <taxon>Flavobacteriia</taxon>
        <taxon>Flavobacteriales</taxon>
        <taxon>Flavobacteriaceae</taxon>
        <taxon>Lacinutrix</taxon>
    </lineage>
</organism>
<accession>A0ABW5JWQ9</accession>
<reference evidence="2" key="1">
    <citation type="journal article" date="2019" name="Int. J. Syst. Evol. Microbiol.">
        <title>The Global Catalogue of Microorganisms (GCM) 10K type strain sequencing project: providing services to taxonomists for standard genome sequencing and annotation.</title>
        <authorList>
            <consortium name="The Broad Institute Genomics Platform"/>
            <consortium name="The Broad Institute Genome Sequencing Center for Infectious Disease"/>
            <person name="Wu L."/>
            <person name="Ma J."/>
        </authorList>
    </citation>
    <scope>NUCLEOTIDE SEQUENCE [LARGE SCALE GENOMIC DNA]</scope>
    <source>
        <strain evidence="2">KCTC 42808</strain>
    </source>
</reference>
<name>A0ABW5JWQ9_9FLAO</name>
<evidence type="ECO:0008006" key="3">
    <source>
        <dbReference type="Google" id="ProtNLM"/>
    </source>
</evidence>
<comment type="caution">
    <text evidence="1">The sequence shown here is derived from an EMBL/GenBank/DDBJ whole genome shotgun (WGS) entry which is preliminary data.</text>
</comment>
<dbReference type="RefSeq" id="WP_379900299.1">
    <property type="nucleotide sequence ID" value="NZ_JBHULM010000001.1"/>
</dbReference>
<proteinExistence type="predicted"/>
<evidence type="ECO:0000313" key="2">
    <source>
        <dbReference type="Proteomes" id="UP001597467"/>
    </source>
</evidence>
<dbReference type="Proteomes" id="UP001597467">
    <property type="component" value="Unassembled WGS sequence"/>
</dbReference>
<sequence>MKTVLLYKITIVFLLIPILLVANNDPVAKGKHTREKVITKEFSVNADATLKVDNSYGNIDIVTWEKNQIAIEVTITTNGNDLEKVEEKLEEITVSFNASPSLVSAKTIFSKNKSNSWFKWNNSNNVNMKINYVIKMPITNHVNLSNDYGNINLDKLKGKAIINCDYGKITTKELLADHNDINFDYSNNCYFEYIKSGKITADYSGFTLAKAKKINIEADYTKSVVEIAEEVTYNCDYGSVLIEKANNISGDGDYLTTRIGDLYKNLNINADYGSIKIDNITANAKNIHIESDYVGITIGYDASYNFSFNIDLEYASLRDYEDLEFTKKHVESTDKYYQGYHGNDNSGNTLKISSDYGSVTLKKNK</sequence>
<protein>
    <recommendedName>
        <fullName evidence="3">Adhesin domain-containing protein</fullName>
    </recommendedName>
</protein>